<gene>
    <name evidence="1" type="ORF">QuyetLC_22310</name>
</gene>
<sequence>MHKFNKNDVDASAKLNENFNEITSSLENGALVAKKTVIKAQDWNEILDEGIYTVFGASGANRPYSGAVYGVLVVYADNTFICQNYMYKGETYTRSRQGSPAAWTAWNRLVIEPQRTPLWTGAWYGASAGNGQVPSKPLSQCQNGWLLQFQEYTKDGTLNGACYHFFVVPKQHANNSGSKGTIFILQGYYANNLQRKYLYFSDTKITGNDMNAPDSDGPGTGNKMFALSAIYEW</sequence>
<reference evidence="1" key="2">
    <citation type="submission" date="2019-12" db="EMBL/GenBank/DDBJ databases">
        <authorList>
            <person name="Hoang T.H.H."/>
            <person name="Okutani A."/>
        </authorList>
    </citation>
    <scope>NUCLEOTIDE SEQUENCE</scope>
    <source>
        <strain evidence="1">QuyetLC</strain>
    </source>
</reference>
<evidence type="ECO:0000313" key="1">
    <source>
        <dbReference type="EMBL" id="GEU27864.1"/>
    </source>
</evidence>
<dbReference type="EMBL" id="BLEY01000021">
    <property type="protein sequence ID" value="GEU27864.1"/>
    <property type="molecule type" value="Genomic_DNA"/>
</dbReference>
<accession>A0A640NQQ2</accession>
<organism evidence="1">
    <name type="scientific">Bacillus anthracis</name>
    <name type="common">anthrax bacterium</name>
    <dbReference type="NCBI Taxonomy" id="1392"/>
    <lineage>
        <taxon>Bacteria</taxon>
        <taxon>Bacillati</taxon>
        <taxon>Bacillota</taxon>
        <taxon>Bacilli</taxon>
        <taxon>Bacillales</taxon>
        <taxon>Bacillaceae</taxon>
        <taxon>Bacillus</taxon>
        <taxon>Bacillus cereus group</taxon>
    </lineage>
</organism>
<protein>
    <submittedName>
        <fullName evidence="1">Uncharacterized protein</fullName>
    </submittedName>
</protein>
<comment type="caution">
    <text evidence="1">The sequence shown here is derived from an EMBL/GenBank/DDBJ whole genome shotgun (WGS) entry which is preliminary data.</text>
</comment>
<name>A0A640NQQ2_BACAN</name>
<dbReference type="AlphaFoldDB" id="A0A640NQQ2"/>
<dbReference type="CDD" id="cd19958">
    <property type="entry name" value="pyocin_knob"/>
    <property type="match status" value="1"/>
</dbReference>
<reference evidence="1" key="1">
    <citation type="submission" date="2019-12" db="EMBL/GenBank/DDBJ databases">
        <title>Epidemiological and comparative genomic analysis of Bacillus anthracis isolated from northern Vietnam.</title>
        <authorList>
            <person name="Hoang T.T.H."/>
            <person name="Dang D.A."/>
            <person name="Pham M.H."/>
            <person name="Luong M.H."/>
            <person name="Tran N.D."/>
            <person name="Nguyen T.H."/>
            <person name="Nguyen T.T."/>
            <person name="Inoue S."/>
            <person name="Morikawa S."/>
            <person name="Okutani A."/>
        </authorList>
    </citation>
    <scope>NUCLEOTIDE SEQUENCE</scope>
    <source>
        <strain evidence="1">QuyetLC</strain>
    </source>
</reference>
<proteinExistence type="predicted"/>